<evidence type="ECO:0000313" key="2">
    <source>
        <dbReference type="Proteomes" id="UP000507470"/>
    </source>
</evidence>
<dbReference type="InterPro" id="IPR012674">
    <property type="entry name" value="Calycin"/>
</dbReference>
<proteinExistence type="predicted"/>
<dbReference type="AlphaFoldDB" id="A0A6J8C6D3"/>
<keyword evidence="2" id="KW-1185">Reference proteome</keyword>
<dbReference type="GO" id="GO:0008289">
    <property type="term" value="F:lipid binding"/>
    <property type="evidence" value="ECO:0007669"/>
    <property type="project" value="UniProtKB-KW"/>
</dbReference>
<dbReference type="Proteomes" id="UP000507470">
    <property type="component" value="Unassembled WGS sequence"/>
</dbReference>
<protein>
    <submittedName>
        <fullName evidence="1">Uncharacterized protein</fullName>
    </submittedName>
</protein>
<name>A0A6J8C6D3_MYTCO</name>
<sequence length="216" mass="24373">MAQFIGKWQAGKGSMSNFEAFGKAMGLSDEILDKFRDSSWTVTFSKDGDTWLVENESSVSPKRTYSYQEGKELVTTNMFGKGLKLTTTFDSDTKMTIMEQTENENGWKSLKAVREINGDKMVAVSYTDEMITMSKASNWTFEFTKDGDKWSVSNESTNTPRTTNTYEEGKDLVTKSSSGKCLKVVKIEDSANNMSYFYPSLVNFKWKGYSQISLSV</sequence>
<dbReference type="SUPFAM" id="SSF50814">
    <property type="entry name" value="Lipocalins"/>
    <property type="match status" value="1"/>
</dbReference>
<evidence type="ECO:0000313" key="1">
    <source>
        <dbReference type="EMBL" id="CAC5390237.1"/>
    </source>
</evidence>
<reference evidence="1 2" key="1">
    <citation type="submission" date="2020-06" db="EMBL/GenBank/DDBJ databases">
        <authorList>
            <person name="Li R."/>
            <person name="Bekaert M."/>
        </authorList>
    </citation>
    <scope>NUCLEOTIDE SEQUENCE [LARGE SCALE GENOMIC DNA]</scope>
    <source>
        <strain evidence="2">wild</strain>
    </source>
</reference>
<accession>A0A6J8C6D3</accession>
<dbReference type="OrthoDB" id="6072490at2759"/>
<dbReference type="EMBL" id="CACVKT020004486">
    <property type="protein sequence ID" value="CAC5390237.1"/>
    <property type="molecule type" value="Genomic_DNA"/>
</dbReference>
<dbReference type="Gene3D" id="2.40.128.20">
    <property type="match status" value="1"/>
</dbReference>
<organism evidence="1 2">
    <name type="scientific">Mytilus coruscus</name>
    <name type="common">Sea mussel</name>
    <dbReference type="NCBI Taxonomy" id="42192"/>
    <lineage>
        <taxon>Eukaryota</taxon>
        <taxon>Metazoa</taxon>
        <taxon>Spiralia</taxon>
        <taxon>Lophotrochozoa</taxon>
        <taxon>Mollusca</taxon>
        <taxon>Bivalvia</taxon>
        <taxon>Autobranchia</taxon>
        <taxon>Pteriomorphia</taxon>
        <taxon>Mytilida</taxon>
        <taxon>Mytiloidea</taxon>
        <taxon>Mytilidae</taxon>
        <taxon>Mytilinae</taxon>
        <taxon>Mytilus</taxon>
    </lineage>
</organism>
<gene>
    <name evidence="1" type="ORF">MCOR_25350</name>
</gene>